<feature type="region of interest" description="Disordered" evidence="3">
    <location>
        <begin position="46"/>
        <end position="69"/>
    </location>
</feature>
<feature type="compositionally biased region" description="Basic and acidic residues" evidence="3">
    <location>
        <begin position="7"/>
        <end position="21"/>
    </location>
</feature>
<keyword evidence="5" id="KW-1185">Reference proteome</keyword>
<evidence type="ECO:0000256" key="1">
    <source>
        <dbReference type="ARBA" id="ARBA00010807"/>
    </source>
</evidence>
<dbReference type="EMBL" id="JBHFQA010000016">
    <property type="protein sequence ID" value="KAL2085273.1"/>
    <property type="molecule type" value="Genomic_DNA"/>
</dbReference>
<dbReference type="PANTHER" id="PTHR15919">
    <property type="entry name" value="DAPPER-RELATED"/>
    <property type="match status" value="1"/>
</dbReference>
<sequence>MFATARGESEDPSRSRSERVRERFQATLAGLLELEVLRAKHKQMVEMALESSSSSSSGTKQSTPPGSYQYWLEGNSSRLRLSRSPSGEALDDFETCGSVQSWSRHSTEDLLLDSTGHSDEGPRAQAAWDCSSSRASSGFCGDDQSEMCGDDTDLSFLSNSFVSLSSQNALEASRTLRTRRPIMMKRSGGRSESREDSPTGSAQVIPQDGFLSVASLYPDSHWPDVSEILQPQVILESRYRSDLRCHLGTEVYRYPSPLHAVALQSPLYAPESPIRQTRSLPRSTARPGSRPASIYLCSQSVFAGSESFCLSVGMCTLLPGHTCQTFPHAPCERHRLEAFIARLAQRQQHSKNPLCVSGPPRANPASSLRRTCSMGKGRISDNRKMFRNTEKAETLLDYTIMSSSKPPQGLGRATGASRSQGITVETNKDKLYFAPDEECDSVLGSKKVGEAHDEVDREPPSPAMVFYSPVCIRRSTVVSDLPMELASLRV</sequence>
<name>A0ABD1JDM2_9TELE</name>
<evidence type="ECO:0000313" key="4">
    <source>
        <dbReference type="EMBL" id="KAL2085273.1"/>
    </source>
</evidence>
<organism evidence="4 5">
    <name type="scientific">Coilia grayii</name>
    <name type="common">Gray's grenadier anchovy</name>
    <dbReference type="NCBI Taxonomy" id="363190"/>
    <lineage>
        <taxon>Eukaryota</taxon>
        <taxon>Metazoa</taxon>
        <taxon>Chordata</taxon>
        <taxon>Craniata</taxon>
        <taxon>Vertebrata</taxon>
        <taxon>Euteleostomi</taxon>
        <taxon>Actinopterygii</taxon>
        <taxon>Neopterygii</taxon>
        <taxon>Teleostei</taxon>
        <taxon>Clupei</taxon>
        <taxon>Clupeiformes</taxon>
        <taxon>Clupeoidei</taxon>
        <taxon>Engraulidae</taxon>
        <taxon>Coilinae</taxon>
        <taxon>Coilia</taxon>
    </lineage>
</organism>
<gene>
    <name evidence="4" type="ORF">ACEWY4_018593</name>
</gene>
<evidence type="ECO:0000256" key="2">
    <source>
        <dbReference type="ARBA" id="ARBA00023054"/>
    </source>
</evidence>
<evidence type="ECO:0000256" key="3">
    <source>
        <dbReference type="SAM" id="MobiDB-lite"/>
    </source>
</evidence>
<feature type="region of interest" description="Disordered" evidence="3">
    <location>
        <begin position="1"/>
        <end position="21"/>
    </location>
</feature>
<dbReference type="Pfam" id="PF15268">
    <property type="entry name" value="Dapper"/>
    <property type="match status" value="2"/>
</dbReference>
<accession>A0ABD1JDM2</accession>
<reference evidence="4 5" key="1">
    <citation type="submission" date="2024-09" db="EMBL/GenBank/DDBJ databases">
        <title>A chromosome-level genome assembly of Gray's grenadier anchovy, Coilia grayii.</title>
        <authorList>
            <person name="Fu Z."/>
        </authorList>
    </citation>
    <scope>NUCLEOTIDE SEQUENCE [LARGE SCALE GENOMIC DNA]</scope>
    <source>
        <strain evidence="4">G4</strain>
        <tissue evidence="4">Muscle</tissue>
    </source>
</reference>
<dbReference type="InterPro" id="IPR024843">
    <property type="entry name" value="Dapper"/>
</dbReference>
<dbReference type="AlphaFoldDB" id="A0ABD1JDM2"/>
<comment type="caution">
    <text evidence="4">The sequence shown here is derived from an EMBL/GenBank/DDBJ whole genome shotgun (WGS) entry which is preliminary data.</text>
</comment>
<proteinExistence type="inferred from homology"/>
<protein>
    <submittedName>
        <fullName evidence="4">Uncharacterized protein</fullName>
    </submittedName>
</protein>
<keyword evidence="2" id="KW-0175">Coiled coil</keyword>
<dbReference type="Proteomes" id="UP001591681">
    <property type="component" value="Unassembled WGS sequence"/>
</dbReference>
<dbReference type="PANTHER" id="PTHR15919:SF13">
    <property type="entry name" value="DAPPER HOMOLOG 2"/>
    <property type="match status" value="1"/>
</dbReference>
<evidence type="ECO:0000313" key="5">
    <source>
        <dbReference type="Proteomes" id="UP001591681"/>
    </source>
</evidence>
<feature type="region of interest" description="Disordered" evidence="3">
    <location>
        <begin position="179"/>
        <end position="204"/>
    </location>
</feature>
<comment type="similarity">
    <text evidence="1">Belongs to the dapper family.</text>
</comment>